<evidence type="ECO:0000313" key="2">
    <source>
        <dbReference type="Proteomes" id="UP000052068"/>
    </source>
</evidence>
<keyword evidence="2" id="KW-1185">Reference proteome</keyword>
<reference evidence="1 2" key="1">
    <citation type="submission" date="2015-03" db="EMBL/GenBank/DDBJ databases">
        <title>Draft Genome Sequences of Agrobacterium nepotum Strain 39/7T (= CFBP 7436T = LMG 26435T) and Agrobacterium sp. Strain KFB 330 (= CFBP 8308 = LMG 28674).</title>
        <authorList>
            <person name="Kuzmanovic N."/>
            <person name="Pulawska J."/>
            <person name="Obradovic A."/>
        </authorList>
    </citation>
    <scope>NUCLEOTIDE SEQUENCE [LARGE SCALE GENOMIC DNA]</scope>
    <source>
        <strain evidence="1 2">39/7</strain>
    </source>
</reference>
<organism evidence="1 2">
    <name type="scientific">Rhizobium nepotum 39/7</name>
    <dbReference type="NCBI Taxonomy" id="1368418"/>
    <lineage>
        <taxon>Bacteria</taxon>
        <taxon>Pseudomonadati</taxon>
        <taxon>Pseudomonadota</taxon>
        <taxon>Alphaproteobacteria</taxon>
        <taxon>Hyphomicrobiales</taxon>
        <taxon>Rhizobiaceae</taxon>
        <taxon>Rhizobium/Agrobacterium group</taxon>
        <taxon>Rhizobium</taxon>
    </lineage>
</organism>
<comment type="caution">
    <text evidence="1">The sequence shown here is derived from an EMBL/GenBank/DDBJ whole genome shotgun (WGS) entry which is preliminary data.</text>
</comment>
<sequence length="83" mass="8958">MPSGFVEYFRPLKMMSDRYNQQSTTLSGVCTEDEPADIGSMTLTFANPASPSVICAIGVRRLAGKASGSIRRIVRSGKQMTAL</sequence>
<evidence type="ECO:0000313" key="1">
    <source>
        <dbReference type="EMBL" id="KJF67896.1"/>
    </source>
</evidence>
<dbReference type="EMBL" id="JWJH01000008">
    <property type="protein sequence ID" value="KJF67896.1"/>
    <property type="molecule type" value="Genomic_DNA"/>
</dbReference>
<dbReference type="Proteomes" id="UP000052068">
    <property type="component" value="Unassembled WGS sequence"/>
</dbReference>
<accession>A0ABR5CT85</accession>
<name>A0ABR5CT85_9HYPH</name>
<proteinExistence type="predicted"/>
<protein>
    <submittedName>
        <fullName evidence="1">Uncharacterized protein</fullName>
    </submittedName>
</protein>
<gene>
    <name evidence="1" type="ORF">RS75_10560</name>
</gene>